<comment type="caution">
    <text evidence="1">The sequence shown here is derived from an EMBL/GenBank/DDBJ whole genome shotgun (WGS) entry which is preliminary data.</text>
</comment>
<proteinExistence type="predicted"/>
<evidence type="ECO:0000313" key="1">
    <source>
        <dbReference type="EMBL" id="MBV2127917.1"/>
    </source>
</evidence>
<name>A0ABS6MGH4_9GAMM</name>
<gene>
    <name evidence="1" type="ORF">KQY15_02240</name>
</gene>
<keyword evidence="2" id="KW-1185">Reference proteome</keyword>
<sequence>MAQPVTVFRWDDPGAPQLVDGKPSEIINILTKCLVDGYGTQLPLGWTRPFYDPVNQAAAFRNNVAAGGSGGYTKIYSNDNSDANHALMRITHAVSMTDISTLVKQGWTHAFATINATGDNRMDKWALIGTATAFYFFISRNAAPMGENANSYYNPTIFVGDFFSRIPNDTGRFITIATTGSAGDTTNASSFTQTLDFWSSQPPGTSQSLIKIYNADNAAAFSSYTIKLSGINGGSSGDVGFAGEPLGEHALVNVMIFMLSSSTADGSKDINGVVLANSVVSPLFRGVLPGFYDSFAMGYRLEPWPKIIGINGDDYWLLRNSHRGPCHLMIKLGEWNDPFSGS</sequence>
<dbReference type="Proteomes" id="UP000704611">
    <property type="component" value="Unassembled WGS sequence"/>
</dbReference>
<organism evidence="1 2">
    <name type="scientific">Arsukibacterium indicum</name>
    <dbReference type="NCBI Taxonomy" id="2848612"/>
    <lineage>
        <taxon>Bacteria</taxon>
        <taxon>Pseudomonadati</taxon>
        <taxon>Pseudomonadota</taxon>
        <taxon>Gammaproteobacteria</taxon>
        <taxon>Chromatiales</taxon>
        <taxon>Chromatiaceae</taxon>
        <taxon>Arsukibacterium</taxon>
    </lineage>
</organism>
<dbReference type="EMBL" id="JAHRID010000001">
    <property type="protein sequence ID" value="MBV2127917.1"/>
    <property type="molecule type" value="Genomic_DNA"/>
</dbReference>
<reference evidence="1 2" key="1">
    <citation type="submission" date="2021-06" db="EMBL/GenBank/DDBJ databases">
        <title>Rheinheimera indica sp. nov., isolated from deep-sea sediment.</title>
        <authorList>
            <person name="Wang Z."/>
            <person name="Zhang X.-Y."/>
        </authorList>
    </citation>
    <scope>NUCLEOTIDE SEQUENCE [LARGE SCALE GENOMIC DNA]</scope>
    <source>
        <strain evidence="1 2">SM2107</strain>
    </source>
</reference>
<accession>A0ABS6MGH4</accession>
<protein>
    <submittedName>
        <fullName evidence="1">Uncharacterized protein</fullName>
    </submittedName>
</protein>
<dbReference type="RefSeq" id="WP_217666808.1">
    <property type="nucleotide sequence ID" value="NZ_JAHRID010000001.1"/>
</dbReference>
<evidence type="ECO:0000313" key="2">
    <source>
        <dbReference type="Proteomes" id="UP000704611"/>
    </source>
</evidence>